<feature type="signal peptide" evidence="1">
    <location>
        <begin position="1"/>
        <end position="21"/>
    </location>
</feature>
<dbReference type="Proteomes" id="UP000642809">
    <property type="component" value="Unassembled WGS sequence"/>
</dbReference>
<dbReference type="AlphaFoldDB" id="A0A8J3CWB6"/>
<keyword evidence="3" id="KW-1185">Reference proteome</keyword>
<organism evidence="2 3">
    <name type="scientific">Mongoliitalea lutea</name>
    <dbReference type="NCBI Taxonomy" id="849756"/>
    <lineage>
        <taxon>Bacteria</taxon>
        <taxon>Pseudomonadati</taxon>
        <taxon>Bacteroidota</taxon>
        <taxon>Cytophagia</taxon>
        <taxon>Cytophagales</taxon>
        <taxon>Cyclobacteriaceae</taxon>
        <taxon>Mongoliitalea</taxon>
    </lineage>
</organism>
<evidence type="ECO:0000313" key="3">
    <source>
        <dbReference type="Proteomes" id="UP000642809"/>
    </source>
</evidence>
<dbReference type="RefSeq" id="WP_189579098.1">
    <property type="nucleotide sequence ID" value="NZ_BMYF01000003.1"/>
</dbReference>
<evidence type="ECO:0000256" key="1">
    <source>
        <dbReference type="SAM" id="SignalP"/>
    </source>
</evidence>
<dbReference type="EMBL" id="BMYF01000003">
    <property type="protein sequence ID" value="GHB29037.1"/>
    <property type="molecule type" value="Genomic_DNA"/>
</dbReference>
<evidence type="ECO:0000313" key="2">
    <source>
        <dbReference type="EMBL" id="GHB29037.1"/>
    </source>
</evidence>
<proteinExistence type="predicted"/>
<evidence type="ECO:0008006" key="4">
    <source>
        <dbReference type="Google" id="ProtNLM"/>
    </source>
</evidence>
<dbReference type="InterPro" id="IPR021638">
    <property type="entry name" value="DUF3244"/>
</dbReference>
<reference evidence="2" key="2">
    <citation type="submission" date="2020-09" db="EMBL/GenBank/DDBJ databases">
        <authorList>
            <person name="Sun Q."/>
            <person name="Kim S."/>
        </authorList>
    </citation>
    <scope>NUCLEOTIDE SEQUENCE</scope>
    <source>
        <strain evidence="2">KCTC 23224</strain>
    </source>
</reference>
<protein>
    <recommendedName>
        <fullName evidence="4">Por secretion system C-terminal sorting domain-containing protein</fullName>
    </recommendedName>
</protein>
<feature type="chain" id="PRO_5035236225" description="Por secretion system C-terminal sorting domain-containing protein" evidence="1">
    <location>
        <begin position="22"/>
        <end position="195"/>
    </location>
</feature>
<keyword evidence="1" id="KW-0732">Signal</keyword>
<dbReference type="Pfam" id="PF11589">
    <property type="entry name" value="DUF3244"/>
    <property type="match status" value="1"/>
</dbReference>
<accession>A0A8J3CWB6</accession>
<name>A0A8J3CWB6_9BACT</name>
<comment type="caution">
    <text evidence="2">The sequence shown here is derived from an EMBL/GenBank/DDBJ whole genome shotgun (WGS) entry which is preliminary data.</text>
</comment>
<reference evidence="2" key="1">
    <citation type="journal article" date="2014" name="Int. J. Syst. Evol. Microbiol.">
        <title>Complete genome sequence of Corynebacterium casei LMG S-19264T (=DSM 44701T), isolated from a smear-ripened cheese.</title>
        <authorList>
            <consortium name="US DOE Joint Genome Institute (JGI-PGF)"/>
            <person name="Walter F."/>
            <person name="Albersmeier A."/>
            <person name="Kalinowski J."/>
            <person name="Ruckert C."/>
        </authorList>
    </citation>
    <scope>NUCLEOTIDE SEQUENCE</scope>
    <source>
        <strain evidence="2">KCTC 23224</strain>
    </source>
</reference>
<gene>
    <name evidence="2" type="ORF">GCM10008106_07300</name>
</gene>
<sequence>MKTILTFALAAVLGTSSFANNSEESISNLTNVQAKEKKVQVTLREGAGKVKVHILDANGKRLFQRNFHVQENILVPFDMTALPCGEYQVAVISKEDPSNQSIHTVTITESTVIELPLMAYVKPLNEDSFKLTVIGLEEPGTQIQIWDESGRKVHSETVNIAAGFSKVYHLRQLKLENLIIQVSDNNGRTKHLQFN</sequence>